<dbReference type="RefSeq" id="WP_261895984.1">
    <property type="nucleotide sequence ID" value="NZ_AP024895.1"/>
</dbReference>
<dbReference type="EMBL" id="CP138203">
    <property type="protein sequence ID" value="WPC72395.1"/>
    <property type="molecule type" value="Genomic_DNA"/>
</dbReference>
<name>A0ABZ0Q9X5_9VIBR</name>
<evidence type="ECO:0000313" key="2">
    <source>
        <dbReference type="Proteomes" id="UP001304071"/>
    </source>
</evidence>
<reference evidence="1 2" key="1">
    <citation type="submission" date="2023-11" db="EMBL/GenBank/DDBJ databases">
        <title>Plant-associative lifestyle of Vibrio porteresiae and its evolutionary dynamics.</title>
        <authorList>
            <person name="Rameshkumar N."/>
            <person name="Kirti K."/>
        </authorList>
    </citation>
    <scope>NUCLEOTIDE SEQUENCE [LARGE SCALE GENOMIC DNA]</scope>
    <source>
        <strain evidence="1 2">MSSRF30</strain>
    </source>
</reference>
<gene>
    <name evidence="1" type="ORF">R8Z52_09615</name>
</gene>
<dbReference type="Proteomes" id="UP001304071">
    <property type="component" value="Chromosome 1"/>
</dbReference>
<keyword evidence="2" id="KW-1185">Reference proteome</keyword>
<sequence length="76" mass="8547">MKVLVQIDKTACFKEYVWSMPLCCIKGDIVSIDPLCASQLVRESTGHMVLNANQLTIDYSSVADRYQYRETGKLAS</sequence>
<organism evidence="1 2">
    <name type="scientific">Vibrio porteresiae DSM 19223</name>
    <dbReference type="NCBI Taxonomy" id="1123496"/>
    <lineage>
        <taxon>Bacteria</taxon>
        <taxon>Pseudomonadati</taxon>
        <taxon>Pseudomonadota</taxon>
        <taxon>Gammaproteobacteria</taxon>
        <taxon>Vibrionales</taxon>
        <taxon>Vibrionaceae</taxon>
        <taxon>Vibrio</taxon>
    </lineage>
</organism>
<accession>A0ABZ0Q9X5</accession>
<evidence type="ECO:0000313" key="1">
    <source>
        <dbReference type="EMBL" id="WPC72395.1"/>
    </source>
</evidence>
<protein>
    <submittedName>
        <fullName evidence="1">Uncharacterized protein</fullName>
    </submittedName>
</protein>
<proteinExistence type="predicted"/>